<dbReference type="GO" id="GO:0034244">
    <property type="term" value="P:negative regulation of transcription elongation by RNA polymerase II"/>
    <property type="evidence" value="ECO:0007669"/>
    <property type="project" value="TreeGrafter"/>
</dbReference>
<organism evidence="3 4">
    <name type="scientific">Anopheles epiroticus</name>
    <dbReference type="NCBI Taxonomy" id="199890"/>
    <lineage>
        <taxon>Eukaryota</taxon>
        <taxon>Metazoa</taxon>
        <taxon>Ecdysozoa</taxon>
        <taxon>Arthropoda</taxon>
        <taxon>Hexapoda</taxon>
        <taxon>Insecta</taxon>
        <taxon>Pterygota</taxon>
        <taxon>Neoptera</taxon>
        <taxon>Endopterygota</taxon>
        <taxon>Diptera</taxon>
        <taxon>Nematocera</taxon>
        <taxon>Culicoidea</taxon>
        <taxon>Culicidae</taxon>
        <taxon>Anophelinae</taxon>
        <taxon>Anopheles</taxon>
    </lineage>
</organism>
<feature type="region of interest" description="Disordered" evidence="1">
    <location>
        <begin position="1197"/>
        <end position="1238"/>
    </location>
</feature>
<feature type="domain" description="HDAg" evidence="2">
    <location>
        <begin position="89"/>
        <end position="259"/>
    </location>
</feature>
<feature type="compositionally biased region" description="Low complexity" evidence="1">
    <location>
        <begin position="1204"/>
        <end position="1238"/>
    </location>
</feature>
<evidence type="ECO:0000259" key="2">
    <source>
        <dbReference type="PROSITE" id="PS51838"/>
    </source>
</evidence>
<feature type="region of interest" description="Disordered" evidence="1">
    <location>
        <begin position="331"/>
        <end position="420"/>
    </location>
</feature>
<evidence type="ECO:0000313" key="3">
    <source>
        <dbReference type="EnsemblMetazoa" id="AEPI005331-PA"/>
    </source>
</evidence>
<evidence type="ECO:0000256" key="1">
    <source>
        <dbReference type="SAM" id="MobiDB-lite"/>
    </source>
</evidence>
<name>A0A182PEH6_9DIPT</name>
<feature type="compositionally biased region" description="Polar residues" evidence="1">
    <location>
        <begin position="236"/>
        <end position="245"/>
    </location>
</feature>
<keyword evidence="4" id="KW-1185">Reference proteome</keyword>
<dbReference type="STRING" id="199890.A0A182PEH6"/>
<feature type="compositionally biased region" description="Low complexity" evidence="1">
    <location>
        <begin position="288"/>
        <end position="316"/>
    </location>
</feature>
<dbReference type="VEuPathDB" id="VectorBase:AEPI005331"/>
<feature type="compositionally biased region" description="Low complexity" evidence="1">
    <location>
        <begin position="359"/>
        <end position="414"/>
    </location>
</feature>
<feature type="compositionally biased region" description="Polar residues" evidence="1">
    <location>
        <begin position="331"/>
        <end position="358"/>
    </location>
</feature>
<dbReference type="InterPro" id="IPR037517">
    <property type="entry name" value="HDAG_dom"/>
</dbReference>
<reference evidence="3" key="2">
    <citation type="submission" date="2020-05" db="UniProtKB">
        <authorList>
            <consortium name="EnsemblMetazoa"/>
        </authorList>
    </citation>
    <scope>IDENTIFICATION</scope>
    <source>
        <strain evidence="3">Epiroticus2</strain>
    </source>
</reference>
<feature type="region of interest" description="Disordered" evidence="1">
    <location>
        <begin position="197"/>
        <end position="318"/>
    </location>
</feature>
<protein>
    <recommendedName>
        <fullName evidence="2">HDAg domain-containing protein</fullName>
    </recommendedName>
</protein>
<dbReference type="GO" id="GO:0032021">
    <property type="term" value="C:NELF complex"/>
    <property type="evidence" value="ECO:0007669"/>
    <property type="project" value="TreeGrafter"/>
</dbReference>
<proteinExistence type="predicted"/>
<dbReference type="PANTHER" id="PTHR13328">
    <property type="entry name" value="NEGATIVE ELONGATION FACTOR A NELF-A"/>
    <property type="match status" value="1"/>
</dbReference>
<evidence type="ECO:0000313" key="4">
    <source>
        <dbReference type="Proteomes" id="UP000075885"/>
    </source>
</evidence>
<reference evidence="4" key="1">
    <citation type="submission" date="2013-03" db="EMBL/GenBank/DDBJ databases">
        <title>The Genome Sequence of Anopheles epiroticus epiroticus2.</title>
        <authorList>
            <consortium name="The Broad Institute Genomics Platform"/>
            <person name="Neafsey D.E."/>
            <person name="Howell P."/>
            <person name="Walker B."/>
            <person name="Young S.K."/>
            <person name="Zeng Q."/>
            <person name="Gargeya S."/>
            <person name="Fitzgerald M."/>
            <person name="Haas B."/>
            <person name="Abouelleil A."/>
            <person name="Allen A.W."/>
            <person name="Alvarado L."/>
            <person name="Arachchi H.M."/>
            <person name="Berlin A.M."/>
            <person name="Chapman S.B."/>
            <person name="Gainer-Dewar J."/>
            <person name="Goldberg J."/>
            <person name="Griggs A."/>
            <person name="Gujja S."/>
            <person name="Hansen M."/>
            <person name="Howarth C."/>
            <person name="Imamovic A."/>
            <person name="Ireland A."/>
            <person name="Larimer J."/>
            <person name="McCowan C."/>
            <person name="Murphy C."/>
            <person name="Pearson M."/>
            <person name="Poon T.W."/>
            <person name="Priest M."/>
            <person name="Roberts A."/>
            <person name="Saif S."/>
            <person name="Shea T."/>
            <person name="Sisk P."/>
            <person name="Sykes S."/>
            <person name="Wortman J."/>
            <person name="Nusbaum C."/>
            <person name="Birren B."/>
        </authorList>
    </citation>
    <scope>NUCLEOTIDE SEQUENCE [LARGE SCALE GENOMIC DNA]</scope>
    <source>
        <strain evidence="4">Epiroticus2</strain>
    </source>
</reference>
<dbReference type="EnsemblMetazoa" id="AEPI005331-RA">
    <property type="protein sequence ID" value="AEPI005331-PA"/>
    <property type="gene ID" value="AEPI005331"/>
</dbReference>
<feature type="compositionally biased region" description="Basic and acidic residues" evidence="1">
    <location>
        <begin position="275"/>
        <end position="287"/>
    </location>
</feature>
<dbReference type="Proteomes" id="UP000075885">
    <property type="component" value="Unassembled WGS sequence"/>
</dbReference>
<sequence>MANVRDSDISLWLHNKLGTSNDSWISGSITSQLNKEVLRNIKECFPDLQTQVKLKLLLSFFQIPRRIVEEWKTELEEVIEVAGLDSELWVSMIAETIKTLPTTGSLNTEISDYEETRPIFTDMVNELRRLVVKNADLGMLPLECQYLNKSALVSVVGQQTTPVKHFTLKRKPKSAALRAELLQKSSDAQSCLKKISAPTVPLRSRGIPRKMTDTTPLKGIPSRVPTGGFRSPPTTPGQTRPTMSRTPAGRKDGGIKLLEIGEQPLGYAAAKKRKREQEKEEQAKKVAEQQSQSANDTKPVAAAPATSSPTAVTTTPDYAAGLSAPSTVYSQPATPLPATSGSKEGSSAGIMSTSVASNSSQTQVQQSPQQQQQQQQQTSPTQQTQLQPAQRQQSQTVTASQPSQQQTSVTTATADGDEDEEEVEMKEMKKETISLTSPTSIAVSSVPSVVSSAPPPLAYPTTKTLSATVIKTEAVATGNSMVALSSQPPSLVRTVPLTPKQAKSVLQTQAGTTGGVQIIQKSTGKTISAAAAAAAAVTSTSNTNAQQKIEIISSESIVPGTLHASIPKSTTIINRGGNILFTTKQVQPGTTSAAGGATIIQQKTPLTSFVLNTASPGKQLNIQRIVSSVSSASTPSLTTTISRAQNPQQLLQQQQQQPQQIQMQGQQTAAGQSTRIVQIKTAPTMSLNNNQLMQNIPPLISTQMPGGTAQPTILNIQSMQQQQQQQGQQNQLQITPTAVPQKRTITITAQNPATAGMTTSVAQILQQQQQQQQQQALQATAAAAVGQQPKYTQVVVPPNVKGNTFYVTNAANVSNVLNQKGVIIQTVDASGNTVYQQIPLQNMSGLSGATILTGPPGLIKTESDSKLSQIPALVPTSSLHQNIPALTPVVIQPSGGQQQGTTVVQQQQQQQQQQGATIPALITNITQQQVQQQQQQVKQQVIFRPVGGTNNVQTILPQGITLIQRPGGQPKLVQTIQQSAGGGVQQQQLIKTTTTAGQPGQRTIITQIPPQQQQQQQAQQQHTIQFQAPGSQRTGGTTIQLVQQPQQQGQAQQIQVQRTQLKQVTTQQQGTTVTIQQQSQGSGQQQQQQAQQAQQQQAGARKGLSISSKYYMEAHDMFKRANCVSRLEKAIIIGFMAGYRNNPRPSPENVVTIKLNESVEKVHQDDRSTLMLVESFITLDYNTGQWRTFRKYREIDQTQQLPEGVSGDTTTTTGTANTPSNGGSGAASNAGQQNSVVI</sequence>
<accession>A0A182PEH6</accession>
<dbReference type="InterPro" id="IPR056557">
    <property type="entry name" value="NELF-A_N"/>
</dbReference>
<dbReference type="PROSITE" id="PS51838">
    <property type="entry name" value="HDAG"/>
    <property type="match status" value="1"/>
</dbReference>
<dbReference type="AlphaFoldDB" id="A0A182PEH6"/>
<dbReference type="Pfam" id="PF23553">
    <property type="entry name" value="NELF-A_N"/>
    <property type="match status" value="1"/>
</dbReference>
<dbReference type="InterPro" id="IPR052828">
    <property type="entry name" value="NELF-A_domain"/>
</dbReference>
<dbReference type="PANTHER" id="PTHR13328:SF4">
    <property type="entry name" value="NEGATIVE ELONGATION FACTOR A"/>
    <property type="match status" value="1"/>
</dbReference>